<dbReference type="RefSeq" id="WP_206092640.1">
    <property type="nucleotide sequence ID" value="NZ_CP065053.1"/>
</dbReference>
<feature type="domain" description="Major facilitator superfamily (MFS) profile" evidence="5">
    <location>
        <begin position="1"/>
        <end position="410"/>
    </location>
</feature>
<accession>A0AA48WME2</accession>
<organism evidence="6 7">
    <name type="scientific">Massilia antarctica</name>
    <dbReference type="NCBI Taxonomy" id="2765360"/>
    <lineage>
        <taxon>Bacteria</taxon>
        <taxon>Pseudomonadati</taxon>
        <taxon>Pseudomonadota</taxon>
        <taxon>Betaproteobacteria</taxon>
        <taxon>Burkholderiales</taxon>
        <taxon>Oxalobacteraceae</taxon>
        <taxon>Telluria group</taxon>
        <taxon>Massilia</taxon>
    </lineage>
</organism>
<evidence type="ECO:0000256" key="2">
    <source>
        <dbReference type="ARBA" id="ARBA00022989"/>
    </source>
</evidence>
<keyword evidence="2 4" id="KW-1133">Transmembrane helix</keyword>
<name>A0AA48WME2_9BURK</name>
<keyword evidence="1 4" id="KW-0812">Transmembrane</keyword>
<gene>
    <name evidence="6" type="ORF">IV454_11590</name>
</gene>
<evidence type="ECO:0000313" key="7">
    <source>
        <dbReference type="Proteomes" id="UP000662888"/>
    </source>
</evidence>
<evidence type="ECO:0000256" key="3">
    <source>
        <dbReference type="ARBA" id="ARBA00023136"/>
    </source>
</evidence>
<feature type="transmembrane region" description="Helical" evidence="4">
    <location>
        <begin position="355"/>
        <end position="376"/>
    </location>
</feature>
<feature type="transmembrane region" description="Helical" evidence="4">
    <location>
        <begin position="220"/>
        <end position="245"/>
    </location>
</feature>
<dbReference type="InterPro" id="IPR020846">
    <property type="entry name" value="MFS_dom"/>
</dbReference>
<dbReference type="Proteomes" id="UP000662888">
    <property type="component" value="Chromosome"/>
</dbReference>
<feature type="transmembrane region" description="Helical" evidence="4">
    <location>
        <begin position="286"/>
        <end position="309"/>
    </location>
</feature>
<keyword evidence="3 4" id="KW-0472">Membrane</keyword>
<evidence type="ECO:0000313" key="6">
    <source>
        <dbReference type="EMBL" id="QPI53215.1"/>
    </source>
</evidence>
<evidence type="ECO:0000256" key="1">
    <source>
        <dbReference type="ARBA" id="ARBA00022692"/>
    </source>
</evidence>
<feature type="transmembrane region" description="Helical" evidence="4">
    <location>
        <begin position="144"/>
        <end position="166"/>
    </location>
</feature>
<proteinExistence type="predicted"/>
<feature type="transmembrane region" description="Helical" evidence="4">
    <location>
        <begin position="77"/>
        <end position="97"/>
    </location>
</feature>
<feature type="transmembrane region" description="Helical" evidence="4">
    <location>
        <begin position="321"/>
        <end position="343"/>
    </location>
</feature>
<feature type="transmembrane region" description="Helical" evidence="4">
    <location>
        <begin position="382"/>
        <end position="404"/>
    </location>
</feature>
<feature type="transmembrane region" description="Helical" evidence="4">
    <location>
        <begin position="103"/>
        <end position="123"/>
    </location>
</feature>
<dbReference type="InterPro" id="IPR036259">
    <property type="entry name" value="MFS_trans_sf"/>
</dbReference>
<feature type="transmembrane region" description="Helical" evidence="4">
    <location>
        <begin position="45"/>
        <end position="65"/>
    </location>
</feature>
<feature type="transmembrane region" description="Helical" evidence="4">
    <location>
        <begin position="172"/>
        <end position="193"/>
    </location>
</feature>
<dbReference type="SUPFAM" id="SSF103473">
    <property type="entry name" value="MFS general substrate transporter"/>
    <property type="match status" value="1"/>
</dbReference>
<dbReference type="Pfam" id="PF07690">
    <property type="entry name" value="MFS_1"/>
    <property type="match status" value="1"/>
</dbReference>
<protein>
    <submittedName>
        <fullName evidence="6">MFS transporter</fullName>
    </submittedName>
</protein>
<dbReference type="EMBL" id="CP065053">
    <property type="protein sequence ID" value="QPI53215.1"/>
    <property type="molecule type" value="Genomic_DNA"/>
</dbReference>
<reference evidence="6 7" key="1">
    <citation type="submission" date="2020-11" db="EMBL/GenBank/DDBJ databases">
        <authorList>
            <person name="Sun Q."/>
        </authorList>
    </citation>
    <scope>NUCLEOTIDE SEQUENCE [LARGE SCALE GENOMIC DNA]</scope>
    <source>
        <strain evidence="6 7">P8398</strain>
    </source>
</reference>
<dbReference type="Gene3D" id="1.20.1250.20">
    <property type="entry name" value="MFS general substrate transporter like domains"/>
    <property type="match status" value="2"/>
</dbReference>
<sequence>MPAPDRHRWKVLGVGVAANASFAAAFAGIPAAAVMLRSAYALSDAALGLALGLMGLGIACSEFPWGVLTDRWGDRKVLLTGLGGTAAALLLMALWAAPGAHGIPGLGLVGAGLLLVGLLGGSVNGSSGRAVMVWFGSAERGMAMSIRQTAVPLGGALGALVLPALARQAGFGAVYGLLSALCAISLLLTWRWLRDPDTAAAPAGSAAGPVPPPSPDRARLWAMVGAIGILCAPQFGILSFGTVFLHDLLGAGVGATTAAMVALQCGAMAMRVWSGRWTDRHGNRAWFLRAAAWGSVLCFVMLGLVSLLLAPSVTERPPLLALAMVALTVSGVCVSAWHGVAYAELVTLAGAGRAGTALGMANTSVFVACFATSSAIPHINALAGWVGVWLVGAACAAAALPLFARSARVSCEKRAPQTV</sequence>
<dbReference type="InterPro" id="IPR052952">
    <property type="entry name" value="MFS-Transporter"/>
</dbReference>
<dbReference type="InterPro" id="IPR011701">
    <property type="entry name" value="MFS"/>
</dbReference>
<dbReference type="PANTHER" id="PTHR23527">
    <property type="entry name" value="BLL3282 PROTEIN"/>
    <property type="match status" value="1"/>
</dbReference>
<feature type="transmembrane region" description="Helical" evidence="4">
    <location>
        <begin position="251"/>
        <end position="274"/>
    </location>
</feature>
<dbReference type="PANTHER" id="PTHR23527:SF1">
    <property type="entry name" value="BLL3282 PROTEIN"/>
    <property type="match status" value="1"/>
</dbReference>
<keyword evidence="7" id="KW-1185">Reference proteome</keyword>
<dbReference type="PROSITE" id="PS50850">
    <property type="entry name" value="MFS"/>
    <property type="match status" value="1"/>
</dbReference>
<feature type="transmembrane region" description="Helical" evidence="4">
    <location>
        <begin position="12"/>
        <end position="33"/>
    </location>
</feature>
<evidence type="ECO:0000256" key="4">
    <source>
        <dbReference type="SAM" id="Phobius"/>
    </source>
</evidence>
<evidence type="ECO:0000259" key="5">
    <source>
        <dbReference type="PROSITE" id="PS50850"/>
    </source>
</evidence>